<sequence>MHADDFRRVLAHAFVHGWLNRWQVCTLWESVLELEAASSALRWLRKKVRDAHRVPPIEDRARTLALQIEKEIALNRDRIRERAKANIKRSTVLDDTEKEMLLREAYGG</sequence>
<accession>A0A375C3J3</accession>
<gene>
    <name evidence="1" type="ORF">CBM2586_A50454</name>
</gene>
<dbReference type="EMBL" id="OFSN01000010">
    <property type="protein sequence ID" value="SOY62209.1"/>
    <property type="molecule type" value="Genomic_DNA"/>
</dbReference>
<organism evidence="1">
    <name type="scientific">Cupriavidus taiwanensis</name>
    <dbReference type="NCBI Taxonomy" id="164546"/>
    <lineage>
        <taxon>Bacteria</taxon>
        <taxon>Pseudomonadati</taxon>
        <taxon>Pseudomonadota</taxon>
        <taxon>Betaproteobacteria</taxon>
        <taxon>Burkholderiales</taxon>
        <taxon>Burkholderiaceae</taxon>
        <taxon>Cupriavidus</taxon>
    </lineage>
</organism>
<evidence type="ECO:0000313" key="1">
    <source>
        <dbReference type="EMBL" id="SOY62209.1"/>
    </source>
</evidence>
<protein>
    <submittedName>
        <fullName evidence="1">Uncharacterized protein</fullName>
    </submittedName>
</protein>
<dbReference type="AlphaFoldDB" id="A0A375C3J3"/>
<proteinExistence type="predicted"/>
<name>A0A375C3J3_9BURK</name>
<comment type="caution">
    <text evidence="1">The sequence shown here is derived from an EMBL/GenBank/DDBJ whole genome shotgun (WGS) entry which is preliminary data.</text>
</comment>
<reference evidence="1" key="1">
    <citation type="submission" date="2018-01" db="EMBL/GenBank/DDBJ databases">
        <authorList>
            <person name="Clerissi C."/>
        </authorList>
    </citation>
    <scope>NUCLEOTIDE SEQUENCE</scope>
    <source>
        <strain evidence="1">Cupriavidus taiwanensis LMG 19430</strain>
    </source>
</reference>
<dbReference type="Proteomes" id="UP000257016">
    <property type="component" value="Unassembled WGS sequence"/>
</dbReference>